<gene>
    <name evidence="2" type="ORF">L2725_22965</name>
</gene>
<dbReference type="InterPro" id="IPR011051">
    <property type="entry name" value="RmlC_Cupin_sf"/>
</dbReference>
<dbReference type="NCBIfam" id="TIGR02451">
    <property type="entry name" value="anti_sig_ChrR"/>
    <property type="match status" value="1"/>
</dbReference>
<name>A0ABT0NDQ0_9GAMM</name>
<dbReference type="Pfam" id="PF12973">
    <property type="entry name" value="Cupin_7"/>
    <property type="match status" value="1"/>
</dbReference>
<comment type="caution">
    <text evidence="2">The sequence shown here is derived from an EMBL/GenBank/DDBJ whole genome shotgun (WGS) entry which is preliminary data.</text>
</comment>
<dbReference type="InterPro" id="IPR041916">
    <property type="entry name" value="Anti_sigma_zinc_sf"/>
</dbReference>
<protein>
    <submittedName>
        <fullName evidence="2">ChrR family anti-sigma-E factor</fullName>
    </submittedName>
</protein>
<dbReference type="SUPFAM" id="SSF51182">
    <property type="entry name" value="RmlC-like cupins"/>
    <property type="match status" value="1"/>
</dbReference>
<evidence type="ECO:0000259" key="1">
    <source>
        <dbReference type="Pfam" id="PF12973"/>
    </source>
</evidence>
<dbReference type="EMBL" id="JAKIKT010000018">
    <property type="protein sequence ID" value="MCL2916601.1"/>
    <property type="molecule type" value="Genomic_DNA"/>
</dbReference>
<accession>A0ABT0NDQ0</accession>
<dbReference type="RefSeq" id="WP_249251109.1">
    <property type="nucleotide sequence ID" value="NZ_JAKIKT010000018.1"/>
</dbReference>
<evidence type="ECO:0000313" key="3">
    <source>
        <dbReference type="Proteomes" id="UP001202831"/>
    </source>
</evidence>
<dbReference type="Proteomes" id="UP001202831">
    <property type="component" value="Unassembled WGS sequence"/>
</dbReference>
<reference evidence="2 3" key="1">
    <citation type="submission" date="2022-01" db="EMBL/GenBank/DDBJ databases">
        <title>Whole genome-based taxonomy of the Shewanellaceae.</title>
        <authorList>
            <person name="Martin-Rodriguez A.J."/>
        </authorList>
    </citation>
    <scope>NUCLEOTIDE SEQUENCE [LARGE SCALE GENOMIC DNA]</scope>
    <source>
        <strain evidence="2 3">DSM 21332</strain>
    </source>
</reference>
<feature type="domain" description="ChrR-like cupin" evidence="1">
    <location>
        <begin position="125"/>
        <end position="194"/>
    </location>
</feature>
<dbReference type="InterPro" id="IPR025979">
    <property type="entry name" value="ChrR-like_cupin_dom"/>
</dbReference>
<dbReference type="CDD" id="cd20301">
    <property type="entry name" value="cupin_ChrR"/>
    <property type="match status" value="1"/>
</dbReference>
<dbReference type="InterPro" id="IPR014710">
    <property type="entry name" value="RmlC-like_jellyroll"/>
</dbReference>
<dbReference type="InterPro" id="IPR012807">
    <property type="entry name" value="Anti-sigma_ChrR"/>
</dbReference>
<sequence length="218" mass="24207">MIKYHPSDALLQAHVAGELPLSMSIAVSAHCEMCQVCQDKVHKMNAAFAQETLEAEACTETDLCEFNFDSMLEDIMSKPTAPQEVTPDAMVEVNGEQYKLPKAFRHQLQDSWSGIGKVNRMRFDTAENKARASLLHIGAGGEIPAHTHKGQEITLLLSGDFCDEYNEYHPGDFIVMSSEHEHSPRTNSGCLCYTVVDAPLYFTKGITKLLNPIGELIY</sequence>
<organism evidence="2 3">
    <name type="scientific">Shewanella corallii</name>
    <dbReference type="NCBI Taxonomy" id="560080"/>
    <lineage>
        <taxon>Bacteria</taxon>
        <taxon>Pseudomonadati</taxon>
        <taxon>Pseudomonadota</taxon>
        <taxon>Gammaproteobacteria</taxon>
        <taxon>Alteromonadales</taxon>
        <taxon>Shewanellaceae</taxon>
        <taxon>Shewanella</taxon>
    </lineage>
</organism>
<dbReference type="Gene3D" id="1.10.10.1320">
    <property type="entry name" value="Anti-sigma factor, zinc-finger domain"/>
    <property type="match status" value="1"/>
</dbReference>
<proteinExistence type="predicted"/>
<dbReference type="Gene3D" id="2.60.120.10">
    <property type="entry name" value="Jelly Rolls"/>
    <property type="match status" value="1"/>
</dbReference>
<evidence type="ECO:0000313" key="2">
    <source>
        <dbReference type="EMBL" id="MCL2916601.1"/>
    </source>
</evidence>
<keyword evidence="3" id="KW-1185">Reference proteome</keyword>